<comment type="function">
    <text evidence="8">Immune regulatory cytokine.</text>
</comment>
<dbReference type="InParanoid" id="F7AQ09"/>
<keyword evidence="4 8" id="KW-0964">Secreted</keyword>
<dbReference type="PRINTS" id="PR01937">
    <property type="entry name" value="INTRLEUKIN24"/>
</dbReference>
<keyword evidence="3 8" id="KW-0202">Cytokine</keyword>
<keyword evidence="10" id="KW-1185">Reference proteome</keyword>
<protein>
    <recommendedName>
        <fullName evidence="8">Interleukin family protein</fullName>
    </recommendedName>
</protein>
<reference evidence="9 10" key="1">
    <citation type="journal article" date="2008" name="Nature">
        <title>Genome analysis of the platypus reveals unique signatures of evolution.</title>
        <authorList>
            <person name="Warren W.C."/>
            <person name="Hillier L.W."/>
            <person name="Marshall Graves J.A."/>
            <person name="Birney E."/>
            <person name="Ponting C.P."/>
            <person name="Grutzner F."/>
            <person name="Belov K."/>
            <person name="Miller W."/>
            <person name="Clarke L."/>
            <person name="Chinwalla A.T."/>
            <person name="Yang S.P."/>
            <person name="Heger A."/>
            <person name="Locke D.P."/>
            <person name="Miethke P."/>
            <person name="Waters P.D."/>
            <person name="Veyrunes F."/>
            <person name="Fulton L."/>
            <person name="Fulton B."/>
            <person name="Graves T."/>
            <person name="Wallis J."/>
            <person name="Puente X.S."/>
            <person name="Lopez-Otin C."/>
            <person name="Ordonez G.R."/>
            <person name="Eichler E.E."/>
            <person name="Chen L."/>
            <person name="Cheng Z."/>
            <person name="Deakin J.E."/>
            <person name="Alsop A."/>
            <person name="Thompson K."/>
            <person name="Kirby P."/>
            <person name="Papenfuss A.T."/>
            <person name="Wakefield M.J."/>
            <person name="Olender T."/>
            <person name="Lancet D."/>
            <person name="Huttley G.A."/>
            <person name="Smit A.F."/>
            <person name="Pask A."/>
            <person name="Temple-Smith P."/>
            <person name="Batzer M.A."/>
            <person name="Walker J.A."/>
            <person name="Konkel M.K."/>
            <person name="Harris R.S."/>
            <person name="Whittington C.M."/>
            <person name="Wong E.S."/>
            <person name="Gemmell N.J."/>
            <person name="Buschiazzo E."/>
            <person name="Vargas Jentzsch I.M."/>
            <person name="Merkel A."/>
            <person name="Schmitz J."/>
            <person name="Zemann A."/>
            <person name="Churakov G."/>
            <person name="Kriegs J.O."/>
            <person name="Brosius J."/>
            <person name="Murchison E.P."/>
            <person name="Sachidanandam R."/>
            <person name="Smith C."/>
            <person name="Hannon G.J."/>
            <person name="Tsend-Ayush E."/>
            <person name="McMillan D."/>
            <person name="Attenborough R."/>
            <person name="Rens W."/>
            <person name="Ferguson-Smith M."/>
            <person name="Lefevre C.M."/>
            <person name="Sharp J.A."/>
            <person name="Nicholas K.R."/>
            <person name="Ray D.A."/>
            <person name="Kube M."/>
            <person name="Reinhardt R."/>
            <person name="Pringle T.H."/>
            <person name="Taylor J."/>
            <person name="Jones R.C."/>
            <person name="Nixon B."/>
            <person name="Dacheux J.L."/>
            <person name="Niwa H."/>
            <person name="Sekita Y."/>
            <person name="Huang X."/>
            <person name="Stark A."/>
            <person name="Kheradpour P."/>
            <person name="Kellis M."/>
            <person name="Flicek P."/>
            <person name="Chen Y."/>
            <person name="Webber C."/>
            <person name="Hardison R."/>
            <person name="Nelson J."/>
            <person name="Hallsworth-Pepin K."/>
            <person name="Delehaunty K."/>
            <person name="Markovic C."/>
            <person name="Minx P."/>
            <person name="Feng Y."/>
            <person name="Kremitzki C."/>
            <person name="Mitreva M."/>
            <person name="Glasscock J."/>
            <person name="Wylie T."/>
            <person name="Wohldmann P."/>
            <person name="Thiru P."/>
            <person name="Nhan M.N."/>
            <person name="Pohl C.S."/>
            <person name="Smith S.M."/>
            <person name="Hou S."/>
            <person name="Nefedov M."/>
            <person name="de Jong P.J."/>
            <person name="Renfree M.B."/>
            <person name="Mardis E.R."/>
            <person name="Wilson R.K."/>
        </authorList>
    </citation>
    <scope>NUCLEOTIDE SEQUENCE [LARGE SCALE GENOMIC DNA]</scope>
    <source>
        <strain evidence="9 10">Glennie</strain>
    </source>
</reference>
<dbReference type="FunCoup" id="F7AQ09">
    <property type="interactions" value="412"/>
</dbReference>
<dbReference type="Pfam" id="PF00726">
    <property type="entry name" value="IL10"/>
    <property type="match status" value="1"/>
</dbReference>
<dbReference type="GO" id="GO:0005125">
    <property type="term" value="F:cytokine activity"/>
    <property type="evidence" value="ECO:0000318"/>
    <property type="project" value="GO_Central"/>
</dbReference>
<dbReference type="GO" id="GO:0006955">
    <property type="term" value="P:immune response"/>
    <property type="evidence" value="ECO:0000318"/>
    <property type="project" value="GO_Central"/>
</dbReference>
<evidence type="ECO:0000256" key="4">
    <source>
        <dbReference type="ARBA" id="ARBA00022525"/>
    </source>
</evidence>
<gene>
    <name evidence="9" type="primary">IL20</name>
</gene>
<evidence type="ECO:0000256" key="2">
    <source>
        <dbReference type="ARBA" id="ARBA00008813"/>
    </source>
</evidence>
<feature type="disulfide bond" evidence="7">
    <location>
        <begin position="79"/>
        <end position="131"/>
    </location>
</feature>
<accession>F7AQ09</accession>
<keyword evidence="6" id="KW-1015">Disulfide bond</keyword>
<dbReference type="InterPro" id="IPR020443">
    <property type="entry name" value="IL-10/19/20/24/26"/>
</dbReference>
<dbReference type="InterPro" id="IPR020444">
    <property type="entry name" value="IL-24"/>
</dbReference>
<evidence type="ECO:0000256" key="3">
    <source>
        <dbReference type="ARBA" id="ARBA00022514"/>
    </source>
</evidence>
<dbReference type="GeneTree" id="ENSGT00950000183124"/>
<evidence type="ECO:0000256" key="7">
    <source>
        <dbReference type="PIRSR" id="PIRSR620443-51"/>
    </source>
</evidence>
<dbReference type="STRING" id="9258.ENSOANP00000003024"/>
<sequence>MKVGLSLCLFSFVSLLGWRPSAGSKKLPLGHCSVSVDIQKLRDEFSGIKALIQSEDESMNIRILKRSESLQVTEPADRCCFLRHLFRLYLDRVFNHYKTHDSDILRKISTIANTFLGVKRDLRLCHDHSTCHCGEEARGKFSRVLSHFEKLDAEAAAVKALGELDILLSWMEDIEQPE</sequence>
<dbReference type="Proteomes" id="UP000002279">
    <property type="component" value="Chromosome 7"/>
</dbReference>
<reference evidence="9" key="3">
    <citation type="submission" date="2025-09" db="UniProtKB">
        <authorList>
            <consortium name="Ensembl"/>
        </authorList>
    </citation>
    <scope>IDENTIFICATION</scope>
    <source>
        <strain evidence="9">Glennie</strain>
    </source>
</reference>
<dbReference type="AlphaFoldDB" id="F7AQ09"/>
<dbReference type="SUPFAM" id="SSF47266">
    <property type="entry name" value="4-helical cytokines"/>
    <property type="match status" value="1"/>
</dbReference>
<evidence type="ECO:0000256" key="1">
    <source>
        <dbReference type="ARBA" id="ARBA00004613"/>
    </source>
</evidence>
<dbReference type="PANTHER" id="PTHR48482">
    <property type="entry name" value="INTERLEUKIN-19-RELATED"/>
    <property type="match status" value="1"/>
</dbReference>
<keyword evidence="5 8" id="KW-0732">Signal</keyword>
<dbReference type="PANTHER" id="PTHR48482:SF2">
    <property type="entry name" value="INTERLEUKIN-20"/>
    <property type="match status" value="1"/>
</dbReference>
<dbReference type="GO" id="GO:0045517">
    <property type="term" value="F:interleukin-20 receptor binding"/>
    <property type="evidence" value="ECO:0007669"/>
    <property type="project" value="Ensembl"/>
</dbReference>
<feature type="chain" id="PRO_5031610281" description="Interleukin family protein" evidence="8">
    <location>
        <begin position="24"/>
        <end position="178"/>
    </location>
</feature>
<name>F7AQ09_ORNAN</name>
<feature type="disulfide bond" evidence="6">
    <location>
        <begin position="79"/>
        <end position="133"/>
    </location>
</feature>
<proteinExistence type="inferred from homology"/>
<comment type="subcellular location">
    <subcellularLocation>
        <location evidence="1 8">Secreted</location>
    </subcellularLocation>
</comment>
<dbReference type="OrthoDB" id="9938154at2759"/>
<evidence type="ECO:0000256" key="6">
    <source>
        <dbReference type="PIRSR" id="PIRSR620443-50"/>
    </source>
</evidence>
<dbReference type="GO" id="GO:0045518">
    <property type="term" value="F:interleukin-22 receptor binding"/>
    <property type="evidence" value="ECO:0007669"/>
    <property type="project" value="Ensembl"/>
</dbReference>
<dbReference type="InterPro" id="IPR009079">
    <property type="entry name" value="4_helix_cytokine-like_core"/>
</dbReference>
<dbReference type="Bgee" id="ENSOANG00000001904">
    <property type="expression patterns" value="Expressed in ovary"/>
</dbReference>
<feature type="disulfide bond" evidence="7">
    <location>
        <begin position="80"/>
        <end position="133"/>
    </location>
</feature>
<dbReference type="GO" id="GO:0030316">
    <property type="term" value="P:osteoclast differentiation"/>
    <property type="evidence" value="ECO:0007669"/>
    <property type="project" value="Ensembl"/>
</dbReference>
<evidence type="ECO:0000313" key="10">
    <source>
        <dbReference type="Proteomes" id="UP000002279"/>
    </source>
</evidence>
<evidence type="ECO:0000256" key="5">
    <source>
        <dbReference type="ARBA" id="ARBA00022729"/>
    </source>
</evidence>
<dbReference type="Ensembl" id="ENSOANT00000003025.2">
    <property type="protein sequence ID" value="ENSOANP00000003024.2"/>
    <property type="gene ID" value="ENSOANG00000001904.3"/>
</dbReference>
<dbReference type="OMA" id="RLCHARM"/>
<evidence type="ECO:0000313" key="9">
    <source>
        <dbReference type="Ensembl" id="ENSOANP00000003024.2"/>
    </source>
</evidence>
<comment type="similarity">
    <text evidence="2 8">Belongs to the IL-10 family.</text>
</comment>
<reference evidence="9" key="2">
    <citation type="submission" date="2025-08" db="UniProtKB">
        <authorList>
            <consortium name="Ensembl"/>
        </authorList>
    </citation>
    <scope>IDENTIFICATION</scope>
    <source>
        <strain evidence="9">Glennie</strain>
    </source>
</reference>
<dbReference type="Gene3D" id="1.20.1250.10">
    <property type="match status" value="1"/>
</dbReference>
<organism evidence="9 10">
    <name type="scientific">Ornithorhynchus anatinus</name>
    <name type="common">Duckbill platypus</name>
    <dbReference type="NCBI Taxonomy" id="9258"/>
    <lineage>
        <taxon>Eukaryota</taxon>
        <taxon>Metazoa</taxon>
        <taxon>Chordata</taxon>
        <taxon>Craniata</taxon>
        <taxon>Vertebrata</taxon>
        <taxon>Euteleostomi</taxon>
        <taxon>Mammalia</taxon>
        <taxon>Monotremata</taxon>
        <taxon>Ornithorhynchidae</taxon>
        <taxon>Ornithorhynchus</taxon>
    </lineage>
</organism>
<dbReference type="SMART" id="SM00188">
    <property type="entry name" value="IL10"/>
    <property type="match status" value="1"/>
</dbReference>
<feature type="disulfide bond" evidence="6">
    <location>
        <begin position="32"/>
        <end position="125"/>
    </location>
</feature>
<dbReference type="GO" id="GO:0045672">
    <property type="term" value="P:positive regulation of osteoclast differentiation"/>
    <property type="evidence" value="ECO:0007669"/>
    <property type="project" value="Ensembl"/>
</dbReference>
<dbReference type="HOGENOM" id="CLU_098690_0_0_1"/>
<feature type="signal peptide" evidence="8">
    <location>
        <begin position="1"/>
        <end position="23"/>
    </location>
</feature>
<dbReference type="eggNOG" id="ENOG502S5RZ">
    <property type="taxonomic scope" value="Eukaryota"/>
</dbReference>
<evidence type="ECO:0000256" key="8">
    <source>
        <dbReference type="RuleBase" id="RU368043"/>
    </source>
</evidence>
<dbReference type="GO" id="GO:0005615">
    <property type="term" value="C:extracellular space"/>
    <property type="evidence" value="ECO:0000318"/>
    <property type="project" value="GO_Central"/>
</dbReference>